<dbReference type="EMBL" id="CP126211">
    <property type="protein sequence ID" value="WIA13355.1"/>
    <property type="molecule type" value="Genomic_DNA"/>
</dbReference>
<reference evidence="1 2" key="1">
    <citation type="submission" date="2023-05" db="EMBL/GenBank/DDBJ databases">
        <title>A 100% complete, gapless, phased diploid assembly of the Scenedesmus obliquus UTEX 3031 genome.</title>
        <authorList>
            <person name="Biondi T.C."/>
            <person name="Hanschen E.R."/>
            <person name="Kwon T."/>
            <person name="Eng W."/>
            <person name="Kruse C.P.S."/>
            <person name="Koehler S.I."/>
            <person name="Kunde Y."/>
            <person name="Gleasner C.D."/>
            <person name="You Mak K.T."/>
            <person name="Polle J."/>
            <person name="Hovde B.T."/>
            <person name="Starkenburg S.R."/>
        </authorList>
    </citation>
    <scope>NUCLEOTIDE SEQUENCE [LARGE SCALE GENOMIC DNA]</scope>
    <source>
        <strain evidence="1 2">DOE0152z</strain>
    </source>
</reference>
<keyword evidence="2" id="KW-1185">Reference proteome</keyword>
<evidence type="ECO:0000313" key="2">
    <source>
        <dbReference type="Proteomes" id="UP001244341"/>
    </source>
</evidence>
<accession>A0ABY8TWL0</accession>
<gene>
    <name evidence="1" type="ORF">OEZ85_006937</name>
</gene>
<sequence>MAPSGARSAVIQCTVESATVPQNIEGDVLVLAAGTLAYTGPHPSSPTLTSAAECANACGLLPGCNAWTFCSRQSGCGSGCSSWVAKHPKMPAGGPANRDPVEADLPILGFGPWTYPQTQNGCQYSFNTDSTSDAWPYGLCTLKRVPDTKKLKYVPPSKAAPQRTTGVVTESAAAAASADGWISGTLSVSEDCQGLPPNVCRLCGSSKHPDSCLKCAKDARGQFSSKPVNYLISKGSKAQNACAVCAGLADAKQKESCFDCILDNKRCSTCVYGARMWGYGKPDISACLSCAAKKGNRYVGACNACAQSSSPGRCFACLDTQPLKICNTTQRAGSDGCNIGPNDQTPCDLCSNAAQSDDVFKQCLACHTNLNVQQECLDCGNIPTTAATQARCYACVKAARFPSYKSTGCAACFSSWLIPGKSQSCLQCVEASTTPFAAKASCSSCVDGSVKRSQALQDKCFGCLKKTQIAEYAATCIDQSMRR</sequence>
<dbReference type="Proteomes" id="UP001244341">
    <property type="component" value="Chromosome 4b"/>
</dbReference>
<proteinExistence type="predicted"/>
<name>A0ABY8TWL0_TETOB</name>
<organism evidence="1 2">
    <name type="scientific">Tetradesmus obliquus</name>
    <name type="common">Green alga</name>
    <name type="synonym">Acutodesmus obliquus</name>
    <dbReference type="NCBI Taxonomy" id="3088"/>
    <lineage>
        <taxon>Eukaryota</taxon>
        <taxon>Viridiplantae</taxon>
        <taxon>Chlorophyta</taxon>
        <taxon>core chlorophytes</taxon>
        <taxon>Chlorophyceae</taxon>
        <taxon>CS clade</taxon>
        <taxon>Sphaeropleales</taxon>
        <taxon>Scenedesmaceae</taxon>
        <taxon>Tetradesmus</taxon>
    </lineage>
</organism>
<evidence type="ECO:0008006" key="3">
    <source>
        <dbReference type="Google" id="ProtNLM"/>
    </source>
</evidence>
<evidence type="ECO:0000313" key="1">
    <source>
        <dbReference type="EMBL" id="WIA13355.1"/>
    </source>
</evidence>
<protein>
    <recommendedName>
        <fullName evidence="3">Apple domain-containing protein</fullName>
    </recommendedName>
</protein>